<sequence>MELDLNEAGPSSQRTIIRNPRPNNQNRVNSNWRNPNNRAISQVREDNRFGDRRYGQRNGDNRRTGSIDRGQTFMGERDAGQARNNRMNRTDNYRQNVMAARGIQQHQNPPGGRWPRPDQPNRNSYNKLKHIGFLALQEMAKSDVEDIIVKINEKRDAFLTLIQNPNDRPDIFVLVIDILSKASRSSFDELKLKLLLEICNSNFIKLFMLYLINLPYEAQRTNGLYWKNQNEFWNNYIIFCECIVNASPMTALKYCRSLIDATTKSCLDGLRDKHGYNLPEEYSIRLSEVRNKLTTFEEMGQPPQSKRLRGSEVDQPPPDDFRELTIVPNRDDLLIMRPYVRPNIVNGSYQDIDHYLDVQFRLLREDCYGPLREGIQQFINDPNRKRYDHIRVFRNVKFIRPYISQTKVGSVVQIDVRTNRLMKRINWANSKRFIFGSLVLFTKDNCKNFIVATILDRDPKQLSEGKIPVSIIGDTFDDQLYNRDHNYTLIESEVYFEPYYHVLKVLQDPKFPEDLAMQEYIVKVHAISKSPAYLKEDSQFVIYKDIEKNNPNRIIPKRLIKINTKLEFLLSDEESDEEQLFLEPDDVKGPIITKFKVLQNESWPDNHDLCFNETQYEAYKLALTHEFAVIQGPPGTGKTYLGIKVAKTLLQNISSVNRCLMLIICYTNHALDQFLEAILKLTHSVARIGGQSRNKNMEEININRLRKSMVDSNDNANRLFLEQRFELKNLVSELRKAQICLDVLTNGVISYGCICNDVREIVLLRNYYQEIGITNRDPLREWLFDYNPNDYWSSLENCLLEEELIDMTSFLDDDNHKRTEFIIDDDDDIGEIMGAIPSKIKASFSLNDTKSRLKDLIKEYTKKKEDNKTGIHTLNELGYHIQLLSSQIRFFNAMNEQQSRRINMRITPSTNFTRIRLADRWALYFMWVEDKINEVKGEILQLQTRMVPQVTAFEESRMVLDLQVLRNRKVVGMTTSGAARMRKLLQAIAPPIVIVEEAAEVLEQHIVSSLTKSCRHLILIGDHQQLRPSASHMKLARHYDIEVSLFERMIKNGIHSRRLGVQHRMRPEIAALISPHIYPDLENDPSVETFPDVLGMDKNVFFFSHQYEEEENIENSSKSNQKEGNIVLAVANYLMQQGYTADDITILAAYSGQMFYMRKERENYPYLKDVKVTVVDNYQGEESKIILLSLVRNNKENKIGFLGTENRICVALSRAKEGFYIFGNMDILKSNSELWAKIATTLDENNSLGTTINLKCQNHPNNITAVTNETDFINVPEGGCLLNCNFILRCGHKCRLLCHGYDREHVEVYTRCKIDCERILCDLNHKCPLKCWQICEPCKVLVEKTLPCGHNMKIPCHLDPEDPSVRCLTSTNVTLPDCSHEAKKLCFENIKAVKCKVRCDYRIQKCGHVCLKLCHVKEDPEHEQYECRKECAKAKKGCMANLEGDRGDHQCLKKCFEQCDDCNVLIKKKRSNCKHMVDVTCHKNPDETKCNMKCAKVLPCAHYCTKKCFEKCGDCKIKVMKEIADCKHKVQIECMLEPTRNVCKQKCERTLSCGHKCRQPCADDCDPSLCNELSTQKFKLPCGHLVSVPCKIVALIISGEASEDIQLQHCSEPCNQDLACEHVCSGTCATCHQGRLHAPCTQKCNQLNICGHPCVEPCNQICPPCNRPCEVRCQHSRCQEKCCVTCKPCQEKCSRRCAHRACSRRCGEQCDVAPCEKRCPRRLACGHPCRGVCGEPCPTICNECHPDEFPCDFLGDPYLDDAMFIQLQDCPHVIELEDMDTLMLGDADSIKIRTCPICRKPIINTNRYKNNVNKTFKEDINPIKIRVYGDSVTIKKKKIEVLEKIGGYSKTYRSMIGADNKDWTSRLQKLLQVFRSMNKVSLLDLEMLLIYHNILDMISACYQKYLDSKSTELNEELHKQIALICKVLVFKNKGRGVVPLKISQQRQKDAGNEIRRLNAIIQFSMILSHNQYKSTKSTPAVTEAYDKAKALVFSYKTYNEDECLGALKKLQEAVKVSGIVSKQERDLIVQAIGLKAGHWFKCPNGHYYCIDRCGGAMEESVCIECKAKVGGTDHKLLPTNSHARDIDGSLYPAYSEEANNLGNFLLDIQ</sequence>
<keyword evidence="2" id="KW-1185">Reference proteome</keyword>
<protein>
    <submittedName>
        <fullName evidence="1">Uncharacterized protein</fullName>
    </submittedName>
</protein>
<name>A0ACC1CYJ0_9NEOP</name>
<evidence type="ECO:0000313" key="2">
    <source>
        <dbReference type="Proteomes" id="UP000824533"/>
    </source>
</evidence>
<comment type="caution">
    <text evidence="1">The sequence shown here is derived from an EMBL/GenBank/DDBJ whole genome shotgun (WGS) entry which is preliminary data.</text>
</comment>
<gene>
    <name evidence="1" type="ORF">K1T71_007897</name>
</gene>
<accession>A0ACC1CYJ0</accession>
<evidence type="ECO:0000313" key="1">
    <source>
        <dbReference type="EMBL" id="KAJ0176718.1"/>
    </source>
</evidence>
<dbReference type="EMBL" id="CM034399">
    <property type="protein sequence ID" value="KAJ0176718.1"/>
    <property type="molecule type" value="Genomic_DNA"/>
</dbReference>
<reference evidence="1 2" key="1">
    <citation type="journal article" date="2021" name="Front. Genet.">
        <title>Chromosome-Level Genome Assembly Reveals Significant Gene Expansion in the Toll and IMD Signaling Pathways of Dendrolimus kikuchii.</title>
        <authorList>
            <person name="Zhou J."/>
            <person name="Wu P."/>
            <person name="Xiong Z."/>
            <person name="Liu N."/>
            <person name="Zhao N."/>
            <person name="Ji M."/>
            <person name="Qiu Y."/>
            <person name="Yang B."/>
        </authorList>
    </citation>
    <scope>NUCLEOTIDE SEQUENCE [LARGE SCALE GENOMIC DNA]</scope>
    <source>
        <strain evidence="1">Ann1</strain>
    </source>
</reference>
<organism evidence="1 2">
    <name type="scientific">Dendrolimus kikuchii</name>
    <dbReference type="NCBI Taxonomy" id="765133"/>
    <lineage>
        <taxon>Eukaryota</taxon>
        <taxon>Metazoa</taxon>
        <taxon>Ecdysozoa</taxon>
        <taxon>Arthropoda</taxon>
        <taxon>Hexapoda</taxon>
        <taxon>Insecta</taxon>
        <taxon>Pterygota</taxon>
        <taxon>Neoptera</taxon>
        <taxon>Endopterygota</taxon>
        <taxon>Lepidoptera</taxon>
        <taxon>Glossata</taxon>
        <taxon>Ditrysia</taxon>
        <taxon>Bombycoidea</taxon>
        <taxon>Lasiocampidae</taxon>
        <taxon>Dendrolimus</taxon>
    </lineage>
</organism>
<dbReference type="Proteomes" id="UP000824533">
    <property type="component" value="Linkage Group LG13"/>
</dbReference>
<proteinExistence type="predicted"/>